<proteinExistence type="inferred from homology"/>
<keyword evidence="9" id="KW-1185">Reference proteome</keyword>
<dbReference type="GO" id="GO:0008932">
    <property type="term" value="F:lytic endotransglycosylase activity"/>
    <property type="evidence" value="ECO:0007669"/>
    <property type="project" value="UniProtKB-UniRule"/>
</dbReference>
<dbReference type="InterPro" id="IPR036680">
    <property type="entry name" value="SPOR-like_sf"/>
</dbReference>
<dbReference type="AlphaFoldDB" id="A0A379ARJ8"/>
<accession>A0A379ARJ8</accession>
<dbReference type="RefSeq" id="WP_115249307.1">
    <property type="nucleotide sequence ID" value="NZ_JBMMEG010000003.1"/>
</dbReference>
<dbReference type="Gene3D" id="2.40.40.10">
    <property type="entry name" value="RlpA-like domain"/>
    <property type="match status" value="1"/>
</dbReference>
<dbReference type="PANTHER" id="PTHR34183:SF1">
    <property type="entry name" value="ENDOLYTIC PEPTIDOGLYCAN TRANSGLYCOSYLASE RLPA"/>
    <property type="match status" value="1"/>
</dbReference>
<dbReference type="GO" id="GO:0071555">
    <property type="term" value="P:cell wall organization"/>
    <property type="evidence" value="ECO:0007669"/>
    <property type="project" value="UniProtKB-KW"/>
</dbReference>
<feature type="signal peptide" evidence="4">
    <location>
        <begin position="1"/>
        <end position="26"/>
    </location>
</feature>
<dbReference type="InterPro" id="IPR009009">
    <property type="entry name" value="RlpA-like_DPBB"/>
</dbReference>
<comment type="similarity">
    <text evidence="4 5">Belongs to the RlpA family.</text>
</comment>
<dbReference type="SUPFAM" id="SSF50685">
    <property type="entry name" value="Barwin-like endoglucanases"/>
    <property type="match status" value="1"/>
</dbReference>
<dbReference type="CDD" id="cd22268">
    <property type="entry name" value="DPBB_RlpA-like"/>
    <property type="match status" value="1"/>
</dbReference>
<dbReference type="GO" id="GO:0000270">
    <property type="term" value="P:peptidoglycan metabolic process"/>
    <property type="evidence" value="ECO:0007669"/>
    <property type="project" value="UniProtKB-UniRule"/>
</dbReference>
<evidence type="ECO:0000256" key="1">
    <source>
        <dbReference type="ARBA" id="ARBA00022729"/>
    </source>
</evidence>
<comment type="function">
    <text evidence="4">Lytic transglycosylase with a strong preference for naked glycan strands that lack stem peptides.</text>
</comment>
<evidence type="ECO:0000256" key="4">
    <source>
        <dbReference type="HAMAP-Rule" id="MF_02071"/>
    </source>
</evidence>
<dbReference type="SUPFAM" id="SSF110997">
    <property type="entry name" value="Sporulation related repeat"/>
    <property type="match status" value="1"/>
</dbReference>
<evidence type="ECO:0000256" key="3">
    <source>
        <dbReference type="ARBA" id="ARBA00023316"/>
    </source>
</evidence>
<feature type="domain" description="SPOR" evidence="7">
    <location>
        <begin position="222"/>
        <end position="280"/>
    </location>
</feature>
<dbReference type="InterPro" id="IPR034718">
    <property type="entry name" value="RlpA"/>
</dbReference>
<dbReference type="Pfam" id="PF03330">
    <property type="entry name" value="DPBB_1"/>
    <property type="match status" value="1"/>
</dbReference>
<feature type="chain" id="PRO_5017089753" description="Endolytic peptidoglycan transglycosylase RlpA" evidence="4">
    <location>
        <begin position="27"/>
        <end position="285"/>
    </location>
</feature>
<dbReference type="Pfam" id="PF05036">
    <property type="entry name" value="SPOR"/>
    <property type="match status" value="1"/>
</dbReference>
<reference evidence="8 9" key="1">
    <citation type="submission" date="2018-06" db="EMBL/GenBank/DDBJ databases">
        <authorList>
            <consortium name="Pathogen Informatics"/>
            <person name="Doyle S."/>
        </authorList>
    </citation>
    <scope>NUCLEOTIDE SEQUENCE [LARGE SCALE GENOMIC DNA]</scope>
    <source>
        <strain evidence="9">NCTC 11297</strain>
    </source>
</reference>
<evidence type="ECO:0000256" key="2">
    <source>
        <dbReference type="ARBA" id="ARBA00023239"/>
    </source>
</evidence>
<sequence precursor="true">MKMKFTFLLKLSAALVFLVASVSSQAETHKLYGVKGAALTHKPVSEKNYSYVVKGVTYSTKHKKDAKHYRQEGVASYYHRMFAGRKTSNGEYYNPNSYTAAHKTLPLNSYALVTNLRNGKKVVVRINDRGPFVKGRIIDLSRKAANQLGIVHSGLGKVRVEAMYVDRNGKISGAGANSLAKMAKTAEAKKRLVVSPNASKGKSAVNSKKISSGYQLKMLDLSKSQAQEIVKKAKKMKINAQMISHKKKYEVRFGAVKTKKQAQTLKSKLHRLNRTKPIVISSYKN</sequence>
<keyword evidence="1 4" id="KW-0732">Signal</keyword>
<evidence type="ECO:0000313" key="8">
    <source>
        <dbReference type="EMBL" id="SUB24042.1"/>
    </source>
</evidence>
<dbReference type="InterPro" id="IPR007730">
    <property type="entry name" value="SPOR-like_dom"/>
</dbReference>
<dbReference type="NCBIfam" id="TIGR00413">
    <property type="entry name" value="rlpA"/>
    <property type="match status" value="1"/>
</dbReference>
<dbReference type="InterPro" id="IPR012997">
    <property type="entry name" value="RplA"/>
</dbReference>
<name>A0A379ARJ8_AVIAV</name>
<dbReference type="HAMAP" id="MF_02071">
    <property type="entry name" value="RlpA"/>
    <property type="match status" value="1"/>
</dbReference>
<feature type="domain" description="RlpA-like protein double-psi beta-barrel" evidence="6">
    <location>
        <begin position="71"/>
        <end position="160"/>
    </location>
</feature>
<keyword evidence="3 4" id="KW-0961">Cell wall biogenesis/degradation</keyword>
<protein>
    <recommendedName>
        <fullName evidence="4">Endolytic peptidoglycan transglycosylase RlpA</fullName>
        <ecNumber evidence="4">4.2.2.-</ecNumber>
    </recommendedName>
</protein>
<dbReference type="EMBL" id="UGSP01000001">
    <property type="protein sequence ID" value="SUB24042.1"/>
    <property type="molecule type" value="Genomic_DNA"/>
</dbReference>
<dbReference type="InterPro" id="IPR036908">
    <property type="entry name" value="RlpA-like_sf"/>
</dbReference>
<keyword evidence="2 4" id="KW-0456">Lyase</keyword>
<organism evidence="8 9">
    <name type="scientific">Avibacterium avium</name>
    <name type="common">Pasteurella avium</name>
    <dbReference type="NCBI Taxonomy" id="751"/>
    <lineage>
        <taxon>Bacteria</taxon>
        <taxon>Pseudomonadati</taxon>
        <taxon>Pseudomonadota</taxon>
        <taxon>Gammaproteobacteria</taxon>
        <taxon>Pasteurellales</taxon>
        <taxon>Pasteurellaceae</taxon>
        <taxon>Avibacterium</taxon>
    </lineage>
</organism>
<dbReference type="Gene3D" id="3.30.70.1070">
    <property type="entry name" value="Sporulation related repeat"/>
    <property type="match status" value="1"/>
</dbReference>
<dbReference type="GO" id="GO:0009279">
    <property type="term" value="C:cell outer membrane"/>
    <property type="evidence" value="ECO:0007669"/>
    <property type="project" value="TreeGrafter"/>
</dbReference>
<evidence type="ECO:0000259" key="6">
    <source>
        <dbReference type="Pfam" id="PF03330"/>
    </source>
</evidence>
<dbReference type="PANTHER" id="PTHR34183">
    <property type="entry name" value="ENDOLYTIC PEPTIDOGLYCAN TRANSGLYCOSYLASE RLPA"/>
    <property type="match status" value="1"/>
</dbReference>
<dbReference type="Proteomes" id="UP000255098">
    <property type="component" value="Unassembled WGS sequence"/>
</dbReference>
<evidence type="ECO:0000256" key="5">
    <source>
        <dbReference type="RuleBase" id="RU003495"/>
    </source>
</evidence>
<dbReference type="GO" id="GO:0042834">
    <property type="term" value="F:peptidoglycan binding"/>
    <property type="evidence" value="ECO:0007669"/>
    <property type="project" value="InterPro"/>
</dbReference>
<dbReference type="EC" id="4.2.2.-" evidence="4"/>
<gene>
    <name evidence="4" type="primary">rlpA</name>
    <name evidence="8" type="ORF">NCTC11297_01067</name>
</gene>
<dbReference type="GeneID" id="300133278"/>
<evidence type="ECO:0000259" key="7">
    <source>
        <dbReference type="Pfam" id="PF05036"/>
    </source>
</evidence>
<evidence type="ECO:0000313" key="9">
    <source>
        <dbReference type="Proteomes" id="UP000255098"/>
    </source>
</evidence>